<dbReference type="CDD" id="cd03220">
    <property type="entry name" value="ABC_KpsT_Wzt"/>
    <property type="match status" value="1"/>
</dbReference>
<comment type="similarity">
    <text evidence="1">Belongs to the ABC transporter superfamily.</text>
</comment>
<accession>A0A1G9NJP9</accession>
<keyword evidence="3" id="KW-0547">Nucleotide-binding</keyword>
<name>A0A1G9NJP9_9CORY</name>
<evidence type="ECO:0000256" key="4">
    <source>
        <dbReference type="ARBA" id="ARBA00022840"/>
    </source>
</evidence>
<dbReference type="InterPro" id="IPR003439">
    <property type="entry name" value="ABC_transporter-like_ATP-bd"/>
</dbReference>
<dbReference type="GO" id="GO:0140359">
    <property type="term" value="F:ABC-type transporter activity"/>
    <property type="evidence" value="ECO:0007669"/>
    <property type="project" value="InterPro"/>
</dbReference>
<evidence type="ECO:0000313" key="6">
    <source>
        <dbReference type="EMBL" id="SDL86649.1"/>
    </source>
</evidence>
<dbReference type="AlphaFoldDB" id="A0A1G9NJP9"/>
<evidence type="ECO:0000259" key="5">
    <source>
        <dbReference type="PROSITE" id="PS50893"/>
    </source>
</evidence>
<feature type="domain" description="ABC transporter" evidence="5">
    <location>
        <begin position="24"/>
        <end position="255"/>
    </location>
</feature>
<evidence type="ECO:0000256" key="1">
    <source>
        <dbReference type="ARBA" id="ARBA00005417"/>
    </source>
</evidence>
<evidence type="ECO:0000256" key="2">
    <source>
        <dbReference type="ARBA" id="ARBA00022448"/>
    </source>
</evidence>
<dbReference type="Pfam" id="PF00005">
    <property type="entry name" value="ABC_tran"/>
    <property type="match status" value="1"/>
</dbReference>
<keyword evidence="4 6" id="KW-0067">ATP-binding</keyword>
<dbReference type="EMBL" id="LT629700">
    <property type="protein sequence ID" value="SDL86649.1"/>
    <property type="molecule type" value="Genomic_DNA"/>
</dbReference>
<dbReference type="PANTHER" id="PTHR46743:SF2">
    <property type="entry name" value="TEICHOIC ACIDS EXPORT ATP-BINDING PROTEIN TAGH"/>
    <property type="match status" value="1"/>
</dbReference>
<keyword evidence="2" id="KW-0813">Transport</keyword>
<proteinExistence type="inferred from homology"/>
<dbReference type="STRING" id="38302.SAMN04488535_1050"/>
<protein>
    <submittedName>
        <fullName evidence="6">Teichoic acid transport system ATP-binding protein</fullName>
    </submittedName>
</protein>
<organism evidence="6 7">
    <name type="scientific">Corynebacterium mycetoides</name>
    <dbReference type="NCBI Taxonomy" id="38302"/>
    <lineage>
        <taxon>Bacteria</taxon>
        <taxon>Bacillati</taxon>
        <taxon>Actinomycetota</taxon>
        <taxon>Actinomycetes</taxon>
        <taxon>Mycobacteriales</taxon>
        <taxon>Corynebacteriaceae</taxon>
        <taxon>Corynebacterium</taxon>
    </lineage>
</organism>
<dbReference type="PROSITE" id="PS50893">
    <property type="entry name" value="ABC_TRANSPORTER_2"/>
    <property type="match status" value="1"/>
</dbReference>
<dbReference type="GO" id="GO:0016020">
    <property type="term" value="C:membrane"/>
    <property type="evidence" value="ECO:0007669"/>
    <property type="project" value="InterPro"/>
</dbReference>
<dbReference type="SMART" id="SM00382">
    <property type="entry name" value="AAA"/>
    <property type="match status" value="1"/>
</dbReference>
<dbReference type="SUPFAM" id="SSF52540">
    <property type="entry name" value="P-loop containing nucleoside triphosphate hydrolases"/>
    <property type="match status" value="1"/>
</dbReference>
<dbReference type="Proteomes" id="UP000199350">
    <property type="component" value="Chromosome I"/>
</dbReference>
<reference evidence="7" key="1">
    <citation type="submission" date="2016-10" db="EMBL/GenBank/DDBJ databases">
        <authorList>
            <person name="Varghese N."/>
            <person name="Submissions S."/>
        </authorList>
    </citation>
    <scope>NUCLEOTIDE SEQUENCE [LARGE SCALE GENOMIC DNA]</scope>
    <source>
        <strain evidence="7">DSM 20632</strain>
    </source>
</reference>
<dbReference type="GO" id="GO:0016887">
    <property type="term" value="F:ATP hydrolysis activity"/>
    <property type="evidence" value="ECO:0007669"/>
    <property type="project" value="InterPro"/>
</dbReference>
<dbReference type="InterPro" id="IPR003593">
    <property type="entry name" value="AAA+_ATPase"/>
</dbReference>
<dbReference type="InterPro" id="IPR015860">
    <property type="entry name" value="ABC_transpr_TagH-like"/>
</dbReference>
<dbReference type="InterPro" id="IPR027417">
    <property type="entry name" value="P-loop_NTPase"/>
</dbReference>
<dbReference type="PANTHER" id="PTHR46743">
    <property type="entry name" value="TEICHOIC ACIDS EXPORT ATP-BINDING PROTEIN TAGH"/>
    <property type="match status" value="1"/>
</dbReference>
<gene>
    <name evidence="6" type="ORF">SAMN04488535_1050</name>
</gene>
<sequence length="278" mass="29700">MPRHSKDGGSEFVEDPAVVLREATKIYAVTDSKSIDAGGKSGGKRPRYVHSLKPTNLVAVRGESIGVIGRNGSGKSTLLKLIAGSETATRGEVLVKSQPMLLGVSPALQPYLTGRQNVILGCLALGMTRAEAEELEPDISNWADIGDAIERPLKTYSAGQGARLSFAISTAVKPEILLVDEALSTGDAAFAEKASERMSKLLEDAGNLFLVSHSAEQVLSNCARAVWVHRGEIIADGSSDEIVSLYQEWTGLVKSGRDAGYIENIRADYIRPQITFSS</sequence>
<evidence type="ECO:0000256" key="3">
    <source>
        <dbReference type="ARBA" id="ARBA00022741"/>
    </source>
</evidence>
<keyword evidence="7" id="KW-1185">Reference proteome</keyword>
<dbReference type="RefSeq" id="WP_092149675.1">
    <property type="nucleotide sequence ID" value="NZ_LT629700.1"/>
</dbReference>
<dbReference type="Gene3D" id="3.40.50.300">
    <property type="entry name" value="P-loop containing nucleotide triphosphate hydrolases"/>
    <property type="match status" value="1"/>
</dbReference>
<evidence type="ECO:0000313" key="7">
    <source>
        <dbReference type="Proteomes" id="UP000199350"/>
    </source>
</evidence>
<dbReference type="InterPro" id="IPR050683">
    <property type="entry name" value="Bact_Polysacc_Export_ATP-bd"/>
</dbReference>
<dbReference type="OrthoDB" id="9778870at2"/>
<dbReference type="GO" id="GO:0005524">
    <property type="term" value="F:ATP binding"/>
    <property type="evidence" value="ECO:0007669"/>
    <property type="project" value="UniProtKB-KW"/>
</dbReference>